<evidence type="ECO:0000256" key="3">
    <source>
        <dbReference type="ARBA" id="ARBA00012572"/>
    </source>
</evidence>
<dbReference type="EMBL" id="CP017634">
    <property type="protein sequence ID" value="ATW24382.1"/>
    <property type="molecule type" value="Genomic_DNA"/>
</dbReference>
<dbReference type="KEGG" id="fwa:DCMF_05915"/>
<dbReference type="InterPro" id="IPR013785">
    <property type="entry name" value="Aldolase_TIM"/>
</dbReference>
<evidence type="ECO:0000256" key="9">
    <source>
        <dbReference type="HAMAP-Rule" id="MF_00135"/>
    </source>
</evidence>
<comment type="pathway">
    <text evidence="2 9">Amino-acid biosynthesis; L-tryptophan biosynthesis; L-tryptophan from chorismate: step 3/5.</text>
</comment>
<name>A0A3G1KPI8_FORW1</name>
<feature type="domain" description="N-(5'phosphoribosyl) anthranilate isomerase (PRAI)" evidence="10">
    <location>
        <begin position="4"/>
        <end position="203"/>
    </location>
</feature>
<comment type="similarity">
    <text evidence="9">Belongs to the TrpF family.</text>
</comment>
<keyword evidence="6 9" id="KW-0822">Tryptophan biosynthesis</keyword>
<evidence type="ECO:0000256" key="8">
    <source>
        <dbReference type="ARBA" id="ARBA00023235"/>
    </source>
</evidence>
<dbReference type="EC" id="5.3.1.24" evidence="3 9"/>
<dbReference type="NCBIfam" id="NF002298">
    <property type="entry name" value="PRK01222.1-4"/>
    <property type="match status" value="1"/>
</dbReference>
<dbReference type="GO" id="GO:0000162">
    <property type="term" value="P:L-tryptophan biosynthetic process"/>
    <property type="evidence" value="ECO:0007669"/>
    <property type="project" value="UniProtKB-UniRule"/>
</dbReference>
<reference evidence="11 12" key="1">
    <citation type="submission" date="2016-10" db="EMBL/GenBank/DDBJ databases">
        <title>Complete Genome Sequence of Peptococcaceae strain DCMF.</title>
        <authorList>
            <person name="Edwards R.J."/>
            <person name="Holland S.I."/>
            <person name="Deshpande N.P."/>
            <person name="Wong Y.K."/>
            <person name="Ertan H."/>
            <person name="Manefield M."/>
            <person name="Russell T.L."/>
            <person name="Lee M.J."/>
        </authorList>
    </citation>
    <scope>NUCLEOTIDE SEQUENCE [LARGE SCALE GENOMIC DNA]</scope>
    <source>
        <strain evidence="11 12">DCMF</strain>
    </source>
</reference>
<dbReference type="InterPro" id="IPR044643">
    <property type="entry name" value="TrpF_fam"/>
</dbReference>
<keyword evidence="7 9" id="KW-0057">Aromatic amino acid biosynthesis</keyword>
<dbReference type="RefSeq" id="WP_148133572.1">
    <property type="nucleotide sequence ID" value="NZ_CP017634.1"/>
</dbReference>
<dbReference type="InterPro" id="IPR011060">
    <property type="entry name" value="RibuloseP-bd_barrel"/>
</dbReference>
<keyword evidence="5 9" id="KW-0028">Amino-acid biosynthesis</keyword>
<protein>
    <recommendedName>
        <fullName evidence="4 9">N-(5'-phosphoribosyl)anthranilate isomerase</fullName>
        <shortName evidence="9">PRAI</shortName>
        <ecNumber evidence="3 9">5.3.1.24</ecNumber>
    </recommendedName>
</protein>
<evidence type="ECO:0000256" key="4">
    <source>
        <dbReference type="ARBA" id="ARBA00022272"/>
    </source>
</evidence>
<dbReference type="SUPFAM" id="SSF51366">
    <property type="entry name" value="Ribulose-phoshate binding barrel"/>
    <property type="match status" value="1"/>
</dbReference>
<evidence type="ECO:0000256" key="1">
    <source>
        <dbReference type="ARBA" id="ARBA00001164"/>
    </source>
</evidence>
<keyword evidence="12" id="KW-1185">Reference proteome</keyword>
<dbReference type="AlphaFoldDB" id="A0A3G1KPI8"/>
<evidence type="ECO:0000256" key="5">
    <source>
        <dbReference type="ARBA" id="ARBA00022605"/>
    </source>
</evidence>
<dbReference type="PANTHER" id="PTHR42894">
    <property type="entry name" value="N-(5'-PHOSPHORIBOSYL)ANTHRANILATE ISOMERASE"/>
    <property type="match status" value="1"/>
</dbReference>
<dbReference type="InterPro" id="IPR001240">
    <property type="entry name" value="PRAI_dom"/>
</dbReference>
<evidence type="ECO:0000256" key="7">
    <source>
        <dbReference type="ARBA" id="ARBA00023141"/>
    </source>
</evidence>
<sequence length="213" mass="23435">MTWIKICGITNGADARLAVSLGVDALGFIFAPSKRQVKAERVQEIVAGLPEGPEKIGVFLDQREEEVKGIAASCRLTGLQFHGSETPEYCKRFFGYRVIKAFRVNESTGWEQIDSYLKSEAVDYLLFDTYVPGTPGGTGQTFPWKVVREQDFRGVPVIVAGGINPSNVLQAITEAQPFGIDVGSGVEEEPGRKNGDKLKELVRKVREREAKEA</sequence>
<comment type="catalytic activity">
    <reaction evidence="1 9">
        <text>N-(5-phospho-beta-D-ribosyl)anthranilate = 1-(2-carboxyphenylamino)-1-deoxy-D-ribulose 5-phosphate</text>
        <dbReference type="Rhea" id="RHEA:21540"/>
        <dbReference type="ChEBI" id="CHEBI:18277"/>
        <dbReference type="ChEBI" id="CHEBI:58613"/>
        <dbReference type="EC" id="5.3.1.24"/>
    </reaction>
</comment>
<dbReference type="OrthoDB" id="9786954at2"/>
<dbReference type="UniPathway" id="UPA00035">
    <property type="reaction ID" value="UER00042"/>
</dbReference>
<dbReference type="PANTHER" id="PTHR42894:SF1">
    <property type="entry name" value="N-(5'-PHOSPHORIBOSYL)ANTHRANILATE ISOMERASE"/>
    <property type="match status" value="1"/>
</dbReference>
<keyword evidence="8 9" id="KW-0413">Isomerase</keyword>
<evidence type="ECO:0000256" key="2">
    <source>
        <dbReference type="ARBA" id="ARBA00004664"/>
    </source>
</evidence>
<evidence type="ECO:0000259" key="10">
    <source>
        <dbReference type="Pfam" id="PF00697"/>
    </source>
</evidence>
<dbReference type="Pfam" id="PF00697">
    <property type="entry name" value="PRAI"/>
    <property type="match status" value="1"/>
</dbReference>
<dbReference type="Gene3D" id="3.20.20.70">
    <property type="entry name" value="Aldolase class I"/>
    <property type="match status" value="1"/>
</dbReference>
<evidence type="ECO:0000256" key="6">
    <source>
        <dbReference type="ARBA" id="ARBA00022822"/>
    </source>
</evidence>
<gene>
    <name evidence="9" type="primary">trpF</name>
    <name evidence="11" type="ORF">DCMF_05915</name>
</gene>
<evidence type="ECO:0000313" key="11">
    <source>
        <dbReference type="EMBL" id="ATW24382.1"/>
    </source>
</evidence>
<accession>A0A3G1KPI8</accession>
<proteinExistence type="inferred from homology"/>
<dbReference type="GO" id="GO:0004640">
    <property type="term" value="F:phosphoribosylanthranilate isomerase activity"/>
    <property type="evidence" value="ECO:0007669"/>
    <property type="project" value="UniProtKB-UniRule"/>
</dbReference>
<organism evidence="11 12">
    <name type="scientific">Formimonas warabiya</name>
    <dbReference type="NCBI Taxonomy" id="1761012"/>
    <lineage>
        <taxon>Bacteria</taxon>
        <taxon>Bacillati</taxon>
        <taxon>Bacillota</taxon>
        <taxon>Clostridia</taxon>
        <taxon>Eubacteriales</taxon>
        <taxon>Peptococcaceae</taxon>
        <taxon>Candidatus Formimonas</taxon>
    </lineage>
</organism>
<evidence type="ECO:0000313" key="12">
    <source>
        <dbReference type="Proteomes" id="UP000323521"/>
    </source>
</evidence>
<dbReference type="CDD" id="cd00405">
    <property type="entry name" value="PRAI"/>
    <property type="match status" value="1"/>
</dbReference>
<dbReference type="HAMAP" id="MF_00135">
    <property type="entry name" value="PRAI"/>
    <property type="match status" value="1"/>
</dbReference>
<dbReference type="Proteomes" id="UP000323521">
    <property type="component" value="Chromosome"/>
</dbReference>